<accession>A0A3P8HPB8</accession>
<evidence type="ECO:0000256" key="6">
    <source>
        <dbReference type="ARBA" id="ARBA00040775"/>
    </source>
</evidence>
<dbReference type="PANTHER" id="PTHR13077">
    <property type="entry name" value="SELENOPROTEIN F"/>
    <property type="match status" value="1"/>
</dbReference>
<dbReference type="InterPro" id="IPR036249">
    <property type="entry name" value="Thioredoxin-like_sf"/>
</dbReference>
<dbReference type="AlphaFoldDB" id="A0A3P8HPB8"/>
<dbReference type="InterPro" id="IPR038219">
    <property type="entry name" value="Sep15/SelM_sf"/>
</dbReference>
<comment type="similarity">
    <text evidence="2">Belongs to the selenoprotein M/F family.</text>
</comment>
<keyword evidence="5" id="KW-0712">Selenocysteine</keyword>
<reference evidence="8" key="1">
    <citation type="submission" date="2018-11" db="EMBL/GenBank/DDBJ databases">
        <authorList>
            <consortium name="Pathogen Informatics"/>
        </authorList>
    </citation>
    <scope>NUCLEOTIDE SEQUENCE [LARGE SCALE GENOMIC DNA]</scope>
</reference>
<dbReference type="Gene3D" id="3.40.30.50">
    <property type="entry name" value="Sep15/SelM thioredoxin-like domain, active-site redox motif"/>
    <property type="match status" value="1"/>
</dbReference>
<comment type="subcellular location">
    <subcellularLocation>
        <location evidence="1">Endoplasmic reticulum lumen</location>
    </subcellularLocation>
</comment>
<dbReference type="OrthoDB" id="1910009at2759"/>
<name>A0A3P8HPB8_HELPZ</name>
<evidence type="ECO:0000313" key="8">
    <source>
        <dbReference type="EMBL" id="VDP47973.1"/>
    </source>
</evidence>
<evidence type="ECO:0000259" key="7">
    <source>
        <dbReference type="Pfam" id="PF08806"/>
    </source>
</evidence>
<dbReference type="SUPFAM" id="SSF52833">
    <property type="entry name" value="Thioredoxin-like"/>
    <property type="match status" value="1"/>
</dbReference>
<proteinExistence type="inferred from homology"/>
<gene>
    <name evidence="8" type="ORF">HPBE_LOCUS24905</name>
</gene>
<evidence type="ECO:0000256" key="4">
    <source>
        <dbReference type="ARBA" id="ARBA00022824"/>
    </source>
</evidence>
<evidence type="ECO:0000256" key="2">
    <source>
        <dbReference type="ARBA" id="ARBA00005742"/>
    </source>
</evidence>
<organism evidence="8">
    <name type="scientific">Heligmosomoides polygyrus</name>
    <name type="common">Parasitic roundworm</name>
    <dbReference type="NCBI Taxonomy" id="6339"/>
    <lineage>
        <taxon>Eukaryota</taxon>
        <taxon>Metazoa</taxon>
        <taxon>Ecdysozoa</taxon>
        <taxon>Nematoda</taxon>
        <taxon>Chromadorea</taxon>
        <taxon>Rhabditida</taxon>
        <taxon>Rhabditina</taxon>
        <taxon>Rhabditomorpha</taxon>
        <taxon>Strongyloidea</taxon>
        <taxon>Heligmosomidae</taxon>
        <taxon>Heligmosomoides</taxon>
    </lineage>
</organism>
<feature type="domain" description="Selenoprotein F/M" evidence="7">
    <location>
        <begin position="44"/>
        <end position="99"/>
    </location>
</feature>
<keyword evidence="3" id="KW-0732">Signal</keyword>
<evidence type="ECO:0000256" key="1">
    <source>
        <dbReference type="ARBA" id="ARBA00004319"/>
    </source>
</evidence>
<evidence type="ECO:0000256" key="3">
    <source>
        <dbReference type="ARBA" id="ARBA00022729"/>
    </source>
</evidence>
<dbReference type="InterPro" id="IPR039992">
    <property type="entry name" value="Sep15_SelM"/>
</dbReference>
<dbReference type="GO" id="GO:0005788">
    <property type="term" value="C:endoplasmic reticulum lumen"/>
    <property type="evidence" value="ECO:0007669"/>
    <property type="project" value="UniProtKB-SubCell"/>
</dbReference>
<dbReference type="InterPro" id="IPR014912">
    <property type="entry name" value="Sep15_SelM_dom"/>
</dbReference>
<protein>
    <recommendedName>
        <fullName evidence="6">Selenoprotein F</fullName>
    </recommendedName>
</protein>
<dbReference type="PANTHER" id="PTHR13077:SF6">
    <property type="entry name" value="SELENOPROTEIN F"/>
    <property type="match status" value="1"/>
</dbReference>
<keyword evidence="4" id="KW-0256">Endoplasmic reticulum</keyword>
<dbReference type="EMBL" id="UZAH01037048">
    <property type="protein sequence ID" value="VDP47973.1"/>
    <property type="molecule type" value="Genomic_DNA"/>
</dbReference>
<evidence type="ECO:0000256" key="5">
    <source>
        <dbReference type="ARBA" id="ARBA00022933"/>
    </source>
</evidence>
<dbReference type="GO" id="GO:0016491">
    <property type="term" value="F:oxidoreductase activity"/>
    <property type="evidence" value="ECO:0007669"/>
    <property type="project" value="TreeGrafter"/>
</dbReference>
<dbReference type="Pfam" id="PF08806">
    <property type="entry name" value="Sep15_SelM"/>
    <property type="match status" value="1"/>
</dbReference>
<sequence length="106" mass="12338">MAETEEAAGFVPESLKCNLCDELRNFNLENDKQDEHKKYPLANTEVCERNLDRFPQVQAFVKEDMTSQWGARVGVRHVRGVRPQVQTLNIEKWDTNTIDFLNEVIE</sequence>